<reference evidence="1" key="1">
    <citation type="submission" date="2012-12" db="EMBL/GenBank/DDBJ databases">
        <title>Identification and characterization of a phenylalanine ammonia-lyase gene family in Isatis indigotica Fort.</title>
        <authorList>
            <person name="Liu Q."/>
            <person name="Chen J."/>
            <person name="Zhou X."/>
            <person name="Di P."/>
            <person name="Xiao Y."/>
            <person name="Xuan H."/>
            <person name="Zhang L."/>
            <person name="Chen W."/>
        </authorList>
    </citation>
    <scope>NUCLEOTIDE SEQUENCE</scope>
    <source>
        <tissue evidence="1">Salivary gland</tissue>
    </source>
</reference>
<sequence length="226" mass="24812">MTSVCSAGGSASAGKRRPGYWLRFCHSEAAFSSLRCFFFLRNEGVLSPFFFFFLSPSTSLTGELSLLLRDAADTSPLSPHRSFSSPFTSPCVASRDESERRTWPLAFESSSSSSDGRRGDWGRWGSTSRALIESGTSSSIGSPRCFFSTRRRYSSSPPSLMLSKGFLLYALLYTMAIVLEIPLNNALGGRTHQHHLIPRAAHHGVLHLLHLLPSDPLEQVRLGPGI</sequence>
<name>A0A0K8R7S3_IXORI</name>
<protein>
    <submittedName>
        <fullName evidence="1">Putative hu li tai shao</fullName>
    </submittedName>
</protein>
<accession>A0A0K8R7S3</accession>
<evidence type="ECO:0000313" key="1">
    <source>
        <dbReference type="EMBL" id="JAA67192.1"/>
    </source>
</evidence>
<organism evidence="1">
    <name type="scientific">Ixodes ricinus</name>
    <name type="common">Common tick</name>
    <name type="synonym">Acarus ricinus</name>
    <dbReference type="NCBI Taxonomy" id="34613"/>
    <lineage>
        <taxon>Eukaryota</taxon>
        <taxon>Metazoa</taxon>
        <taxon>Ecdysozoa</taxon>
        <taxon>Arthropoda</taxon>
        <taxon>Chelicerata</taxon>
        <taxon>Arachnida</taxon>
        <taxon>Acari</taxon>
        <taxon>Parasitiformes</taxon>
        <taxon>Ixodida</taxon>
        <taxon>Ixodoidea</taxon>
        <taxon>Ixodidae</taxon>
        <taxon>Ixodinae</taxon>
        <taxon>Ixodes</taxon>
    </lineage>
</organism>
<proteinExistence type="evidence at transcript level"/>
<dbReference type="EMBL" id="GADI01006616">
    <property type="protein sequence ID" value="JAA67192.1"/>
    <property type="molecule type" value="mRNA"/>
</dbReference>
<dbReference type="AlphaFoldDB" id="A0A0K8R7S3"/>